<feature type="domain" description="IraD/Gp25-like" evidence="1">
    <location>
        <begin position="36"/>
        <end position="127"/>
    </location>
</feature>
<dbReference type="SUPFAM" id="SSF160719">
    <property type="entry name" value="gpW/gp25-like"/>
    <property type="match status" value="1"/>
</dbReference>
<dbReference type="EMBL" id="MEIA01000109">
    <property type="protein sequence ID" value="OJF14196.1"/>
    <property type="molecule type" value="Genomic_DNA"/>
</dbReference>
<protein>
    <submittedName>
        <fullName evidence="2">Baseplate protein</fullName>
    </submittedName>
</protein>
<dbReference type="Proteomes" id="UP000182486">
    <property type="component" value="Unassembled WGS sequence"/>
</dbReference>
<evidence type="ECO:0000313" key="3">
    <source>
        <dbReference type="Proteomes" id="UP000182486"/>
    </source>
</evidence>
<comment type="caution">
    <text evidence="2">The sequence shown here is derived from an EMBL/GenBank/DDBJ whole genome shotgun (WGS) entry which is preliminary data.</text>
</comment>
<dbReference type="Pfam" id="PF04965">
    <property type="entry name" value="GPW_gp25"/>
    <property type="match status" value="1"/>
</dbReference>
<keyword evidence="3" id="KW-1185">Reference proteome</keyword>
<dbReference type="RefSeq" id="WP_071805065.1">
    <property type="nucleotide sequence ID" value="NZ_MEIA01000109.1"/>
</dbReference>
<accession>A0A1K0GSK4</accession>
<evidence type="ECO:0000313" key="2">
    <source>
        <dbReference type="EMBL" id="OJF14196.1"/>
    </source>
</evidence>
<organism evidence="2 3">
    <name type="scientific">Couchioplanes caeruleus subsp. caeruleus</name>
    <dbReference type="NCBI Taxonomy" id="56427"/>
    <lineage>
        <taxon>Bacteria</taxon>
        <taxon>Bacillati</taxon>
        <taxon>Actinomycetota</taxon>
        <taxon>Actinomycetes</taxon>
        <taxon>Micromonosporales</taxon>
        <taxon>Micromonosporaceae</taxon>
        <taxon>Couchioplanes</taxon>
    </lineage>
</organism>
<gene>
    <name evidence="2" type="ORF">BG844_11095</name>
</gene>
<evidence type="ECO:0000259" key="1">
    <source>
        <dbReference type="Pfam" id="PF04965"/>
    </source>
</evidence>
<proteinExistence type="predicted"/>
<dbReference type="InterPro" id="IPR007048">
    <property type="entry name" value="IraD/Gp25-like"/>
</dbReference>
<dbReference type="AlphaFoldDB" id="A0A1K0GSK4"/>
<reference evidence="2 3" key="1">
    <citation type="submission" date="2016-09" db="EMBL/GenBank/DDBJ databases">
        <title>Couchioplanes caeruleus draft genome sequence.</title>
        <authorList>
            <person name="Sheehan J."/>
            <person name="Caffrey P."/>
        </authorList>
    </citation>
    <scope>NUCLEOTIDE SEQUENCE [LARGE SCALE GENOMIC DNA]</scope>
    <source>
        <strain evidence="2 3">DSM 43634</strain>
    </source>
</reference>
<name>A0A1K0GSK4_9ACTN</name>
<dbReference type="Gene3D" id="3.10.450.40">
    <property type="match status" value="1"/>
</dbReference>
<sequence>MTMATDDDGLGREFLGTGWALPVMIAPDTGLIAAVSYEQDIQQSIGIILGTSKGERVMRPDFGCGIHDLVFAAVTAALVGEIETTVRAALRTYEARIEVLRVTVDASQIALGHLEVIVDYEVRATNQPGNYVYPFYFQESANQ</sequence>